<accession>A0A1A9UIW4</accession>
<evidence type="ECO:0000313" key="1">
    <source>
        <dbReference type="EnsemblMetazoa" id="GAUT006383-PA"/>
    </source>
</evidence>
<protein>
    <submittedName>
        <fullName evidence="1">Uncharacterized protein</fullName>
    </submittedName>
</protein>
<name>A0A1A9UIW4_GLOAU</name>
<reference evidence="1" key="1">
    <citation type="submission" date="2020-05" db="UniProtKB">
        <authorList>
            <consortium name="EnsemblMetazoa"/>
        </authorList>
    </citation>
    <scope>IDENTIFICATION</scope>
    <source>
        <strain evidence="1">TTRI</strain>
    </source>
</reference>
<proteinExistence type="predicted"/>
<dbReference type="Proteomes" id="UP000078200">
    <property type="component" value="Unassembled WGS sequence"/>
</dbReference>
<organism evidence="1 2">
    <name type="scientific">Glossina austeni</name>
    <name type="common">Savannah tsetse fly</name>
    <dbReference type="NCBI Taxonomy" id="7395"/>
    <lineage>
        <taxon>Eukaryota</taxon>
        <taxon>Metazoa</taxon>
        <taxon>Ecdysozoa</taxon>
        <taxon>Arthropoda</taxon>
        <taxon>Hexapoda</taxon>
        <taxon>Insecta</taxon>
        <taxon>Pterygota</taxon>
        <taxon>Neoptera</taxon>
        <taxon>Endopterygota</taxon>
        <taxon>Diptera</taxon>
        <taxon>Brachycera</taxon>
        <taxon>Muscomorpha</taxon>
        <taxon>Hippoboscoidea</taxon>
        <taxon>Glossinidae</taxon>
        <taxon>Glossina</taxon>
    </lineage>
</organism>
<sequence length="113" mass="12539">MRKSLRKFAALSLHGRIGKLEKKLTKDKDMLFQVVPASANLPPYIRPYVPSLIRCSDSKVPGCTLGMRRIFSLGSPELPPAVLAPPNILPLPRLDFDSTTAIWTIYLCEATNC</sequence>
<dbReference type="EnsemblMetazoa" id="GAUT006383-RA">
    <property type="protein sequence ID" value="GAUT006383-PA"/>
    <property type="gene ID" value="GAUT006383"/>
</dbReference>
<dbReference type="AlphaFoldDB" id="A0A1A9UIW4"/>
<evidence type="ECO:0000313" key="2">
    <source>
        <dbReference type="Proteomes" id="UP000078200"/>
    </source>
</evidence>
<dbReference type="VEuPathDB" id="VectorBase:GAUT006383"/>
<keyword evidence="2" id="KW-1185">Reference proteome</keyword>